<dbReference type="InterPro" id="IPR004480">
    <property type="entry name" value="Monothiol_GRX-rel"/>
</dbReference>
<dbReference type="Gene3D" id="3.40.30.10">
    <property type="entry name" value="Glutaredoxin"/>
    <property type="match status" value="1"/>
</dbReference>
<dbReference type="AlphaFoldDB" id="A0A0N4Z6I5"/>
<keyword evidence="4" id="KW-0411">Iron-sulfur</keyword>
<keyword evidence="9" id="KW-1185">Reference proteome</keyword>
<proteinExistence type="predicted"/>
<keyword evidence="2" id="KW-0479">Metal-binding</keyword>
<dbReference type="GO" id="GO:0005759">
    <property type="term" value="C:mitochondrial matrix"/>
    <property type="evidence" value="ECO:0007669"/>
    <property type="project" value="TreeGrafter"/>
</dbReference>
<dbReference type="GO" id="GO:0051537">
    <property type="term" value="F:2 iron, 2 sulfur cluster binding"/>
    <property type="evidence" value="ECO:0007669"/>
    <property type="project" value="UniProtKB-KW"/>
</dbReference>
<name>A0A0N4Z6I5_PARTI</name>
<dbReference type="PANTHER" id="PTHR10293:SF16">
    <property type="entry name" value="GLUTAREDOXIN-RELATED PROTEIN 5, MITOCHONDRIAL"/>
    <property type="match status" value="1"/>
</dbReference>
<protein>
    <recommendedName>
        <fullName evidence="6">Glutaredoxin-related protein 5, mitochondrial</fullName>
    </recommendedName>
    <alternativeName>
        <fullName evidence="7">Monothiol glutaredoxin-5</fullName>
    </alternativeName>
</protein>
<dbReference type="PROSITE" id="PS51354">
    <property type="entry name" value="GLUTAREDOXIN_2"/>
    <property type="match status" value="1"/>
</dbReference>
<dbReference type="PANTHER" id="PTHR10293">
    <property type="entry name" value="GLUTAREDOXIN FAMILY MEMBER"/>
    <property type="match status" value="1"/>
</dbReference>
<evidence type="ECO:0000256" key="5">
    <source>
        <dbReference type="ARBA" id="ARBA00023284"/>
    </source>
</evidence>
<accession>A0A0N4Z6I5</accession>
<evidence type="ECO:0000259" key="8">
    <source>
        <dbReference type="Pfam" id="PF00462"/>
    </source>
</evidence>
<dbReference type="SUPFAM" id="SSF52833">
    <property type="entry name" value="Thioredoxin-like"/>
    <property type="match status" value="1"/>
</dbReference>
<keyword evidence="3" id="KW-0408">Iron</keyword>
<dbReference type="CDD" id="cd03028">
    <property type="entry name" value="GRX_PICOT_like"/>
    <property type="match status" value="1"/>
</dbReference>
<dbReference type="GO" id="GO:0046872">
    <property type="term" value="F:metal ion binding"/>
    <property type="evidence" value="ECO:0007669"/>
    <property type="project" value="UniProtKB-KW"/>
</dbReference>
<dbReference type="Proteomes" id="UP000038045">
    <property type="component" value="Unplaced"/>
</dbReference>
<dbReference type="FunFam" id="3.40.30.10:FF:000005">
    <property type="entry name" value="Glutaredoxin 5"/>
    <property type="match status" value="1"/>
</dbReference>
<dbReference type="InterPro" id="IPR036249">
    <property type="entry name" value="Thioredoxin-like_sf"/>
</dbReference>
<dbReference type="InterPro" id="IPR033658">
    <property type="entry name" value="GRX_PICOT-like"/>
</dbReference>
<sequence length="139" mass="16070">MLRSLRIINLPKTFTRFNSNSNGSVLTQELKDRIQGYLNKDKVVVFMKGTAEEPMCGFSRNVKLVLDHHQVPFKGYNVLDDSELREGIKQFSEWPTIPQVYVDKEFIGGSDILVQMHKDGEITEFFENHGIKTKYSDKK</sequence>
<evidence type="ECO:0000256" key="2">
    <source>
        <dbReference type="ARBA" id="ARBA00022723"/>
    </source>
</evidence>
<evidence type="ECO:0000256" key="6">
    <source>
        <dbReference type="ARBA" id="ARBA00067456"/>
    </source>
</evidence>
<evidence type="ECO:0000313" key="10">
    <source>
        <dbReference type="WBParaSite" id="PTRK_0000279100.1"/>
    </source>
</evidence>
<dbReference type="NCBIfam" id="TIGR00365">
    <property type="entry name" value="Grx4 family monothiol glutaredoxin"/>
    <property type="match status" value="1"/>
</dbReference>
<organism evidence="9 10">
    <name type="scientific">Parastrongyloides trichosuri</name>
    <name type="common">Possum-specific nematode worm</name>
    <dbReference type="NCBI Taxonomy" id="131310"/>
    <lineage>
        <taxon>Eukaryota</taxon>
        <taxon>Metazoa</taxon>
        <taxon>Ecdysozoa</taxon>
        <taxon>Nematoda</taxon>
        <taxon>Chromadorea</taxon>
        <taxon>Rhabditida</taxon>
        <taxon>Tylenchina</taxon>
        <taxon>Panagrolaimomorpha</taxon>
        <taxon>Strongyloidoidea</taxon>
        <taxon>Strongyloididae</taxon>
        <taxon>Parastrongyloides</taxon>
    </lineage>
</organism>
<dbReference type="Pfam" id="PF00462">
    <property type="entry name" value="Glutaredoxin"/>
    <property type="match status" value="1"/>
</dbReference>
<keyword evidence="5" id="KW-0676">Redox-active center</keyword>
<evidence type="ECO:0000313" key="9">
    <source>
        <dbReference type="Proteomes" id="UP000038045"/>
    </source>
</evidence>
<evidence type="ECO:0000256" key="7">
    <source>
        <dbReference type="ARBA" id="ARBA00076083"/>
    </source>
</evidence>
<dbReference type="WBParaSite" id="PTRK_0000279100.1">
    <property type="protein sequence ID" value="PTRK_0000279100.1"/>
    <property type="gene ID" value="PTRK_0000279100"/>
</dbReference>
<evidence type="ECO:0000256" key="4">
    <source>
        <dbReference type="ARBA" id="ARBA00023014"/>
    </source>
</evidence>
<evidence type="ECO:0000256" key="1">
    <source>
        <dbReference type="ARBA" id="ARBA00022714"/>
    </source>
</evidence>
<keyword evidence="1" id="KW-0001">2Fe-2S</keyword>
<feature type="domain" description="Glutaredoxin" evidence="8">
    <location>
        <begin position="43"/>
        <end position="107"/>
    </location>
</feature>
<dbReference type="InterPro" id="IPR002109">
    <property type="entry name" value="Glutaredoxin"/>
</dbReference>
<dbReference type="STRING" id="131310.A0A0N4Z6I5"/>
<reference evidence="10" key="1">
    <citation type="submission" date="2017-02" db="UniProtKB">
        <authorList>
            <consortium name="WormBaseParasite"/>
        </authorList>
    </citation>
    <scope>IDENTIFICATION</scope>
</reference>
<evidence type="ECO:0000256" key="3">
    <source>
        <dbReference type="ARBA" id="ARBA00023004"/>
    </source>
</evidence>